<accession>A0A9E2F3R9</accession>
<dbReference type="GO" id="GO:0016052">
    <property type="term" value="P:carbohydrate catabolic process"/>
    <property type="evidence" value="ECO:0007669"/>
    <property type="project" value="TreeGrafter"/>
</dbReference>
<organism evidence="8 9">
    <name type="scientific">Psychracetigena formicireducens</name>
    <dbReference type="NCBI Taxonomy" id="2986056"/>
    <lineage>
        <taxon>Bacteria</taxon>
        <taxon>Bacillati</taxon>
        <taxon>Candidatus Lithacetigenota</taxon>
        <taxon>Candidatus Psychracetigena</taxon>
    </lineage>
</organism>
<dbReference type="GO" id="GO:0009264">
    <property type="term" value="P:deoxyribonucleotide catabolic process"/>
    <property type="evidence" value="ECO:0007669"/>
    <property type="project" value="UniProtKB-UniRule"/>
</dbReference>
<dbReference type="HAMAP" id="MF_00114">
    <property type="entry name" value="DeoC_type1"/>
    <property type="match status" value="1"/>
</dbReference>
<dbReference type="PANTHER" id="PTHR10889:SF1">
    <property type="entry name" value="DEOXYRIBOSE-PHOSPHATE ALDOLASE"/>
    <property type="match status" value="1"/>
</dbReference>
<evidence type="ECO:0000256" key="7">
    <source>
        <dbReference type="HAMAP-Rule" id="MF_00114"/>
    </source>
</evidence>
<dbReference type="Proteomes" id="UP000811545">
    <property type="component" value="Unassembled WGS sequence"/>
</dbReference>
<dbReference type="AlphaFoldDB" id="A0A9E2F3R9"/>
<dbReference type="InterPro" id="IPR011343">
    <property type="entry name" value="DeoC"/>
</dbReference>
<protein>
    <recommendedName>
        <fullName evidence="7">Deoxyribose-phosphate aldolase</fullName>
        <shortName evidence="7">DERA</shortName>
        <ecNumber evidence="7">4.1.2.4</ecNumber>
    </recommendedName>
    <alternativeName>
        <fullName evidence="7">2-deoxy-D-ribose 5-phosphate aldolase</fullName>
    </alternativeName>
    <alternativeName>
        <fullName evidence="7">Phosphodeoxyriboaldolase</fullName>
        <shortName evidence="7">Deoxyriboaldolase</shortName>
    </alternativeName>
</protein>
<dbReference type="InterPro" id="IPR013785">
    <property type="entry name" value="Aldolase_TIM"/>
</dbReference>
<evidence type="ECO:0000256" key="5">
    <source>
        <dbReference type="ARBA" id="ARBA00048791"/>
    </source>
</evidence>
<reference evidence="8 9" key="1">
    <citation type="journal article" date="2021" name="bioRxiv">
        <title>Unique metabolic strategies in Hadean analogues reveal hints for primordial physiology.</title>
        <authorList>
            <person name="Nobu M.K."/>
            <person name="Nakai R."/>
            <person name="Tamazawa S."/>
            <person name="Mori H."/>
            <person name="Toyoda A."/>
            <person name="Ijiri A."/>
            <person name="Suzuki S."/>
            <person name="Kurokawa K."/>
            <person name="Kamagata Y."/>
            <person name="Tamaki H."/>
        </authorList>
    </citation>
    <scope>NUCLEOTIDE SEQUENCE [LARGE SCALE GENOMIC DNA]</scope>
    <source>
        <strain evidence="8">BS525</strain>
    </source>
</reference>
<dbReference type="NCBIfam" id="TIGR00126">
    <property type="entry name" value="deoC"/>
    <property type="match status" value="1"/>
</dbReference>
<comment type="pathway">
    <text evidence="7">Carbohydrate degradation; 2-deoxy-D-ribose 1-phosphate degradation; D-glyceraldehyde 3-phosphate and acetaldehyde from 2-deoxy-alpha-D-ribose 1-phosphate: step 2/2.</text>
</comment>
<dbReference type="CDD" id="cd00959">
    <property type="entry name" value="DeoC"/>
    <property type="match status" value="1"/>
</dbReference>
<dbReference type="Pfam" id="PF01791">
    <property type="entry name" value="DeoC"/>
    <property type="match status" value="1"/>
</dbReference>
<keyword evidence="4 7" id="KW-0704">Schiff base</keyword>
<proteinExistence type="inferred from homology"/>
<dbReference type="GO" id="GO:0005737">
    <property type="term" value="C:cytoplasm"/>
    <property type="evidence" value="ECO:0007669"/>
    <property type="project" value="UniProtKB-SubCell"/>
</dbReference>
<feature type="active site" description="Proton donor/acceptor" evidence="7">
    <location>
        <position position="184"/>
    </location>
</feature>
<feature type="active site" description="Proton donor/acceptor" evidence="7">
    <location>
        <position position="93"/>
    </location>
</feature>
<comment type="catalytic activity">
    <reaction evidence="5 7">
        <text>2-deoxy-D-ribose 5-phosphate = D-glyceraldehyde 3-phosphate + acetaldehyde</text>
        <dbReference type="Rhea" id="RHEA:12821"/>
        <dbReference type="ChEBI" id="CHEBI:15343"/>
        <dbReference type="ChEBI" id="CHEBI:59776"/>
        <dbReference type="ChEBI" id="CHEBI:62877"/>
        <dbReference type="EC" id="4.1.2.4"/>
    </reaction>
</comment>
<evidence type="ECO:0000256" key="1">
    <source>
        <dbReference type="ARBA" id="ARBA00010936"/>
    </source>
</evidence>
<feature type="active site" description="Schiff-base intermediate with acetaldehyde" evidence="7">
    <location>
        <position position="155"/>
    </location>
</feature>
<dbReference type="EC" id="4.1.2.4" evidence="7"/>
<dbReference type="PIRSF" id="PIRSF001357">
    <property type="entry name" value="DeoC"/>
    <property type="match status" value="1"/>
</dbReference>
<dbReference type="InterPro" id="IPR002915">
    <property type="entry name" value="DeoC/FbaB/LacD_aldolase"/>
</dbReference>
<keyword evidence="2 7" id="KW-0963">Cytoplasm</keyword>
<evidence type="ECO:0000313" key="9">
    <source>
        <dbReference type="Proteomes" id="UP000811545"/>
    </source>
</evidence>
<dbReference type="SMART" id="SM01133">
    <property type="entry name" value="DeoC"/>
    <property type="match status" value="1"/>
</dbReference>
<name>A0A9E2F3R9_PSYF1</name>
<dbReference type="GO" id="GO:0004139">
    <property type="term" value="F:deoxyribose-phosphate aldolase activity"/>
    <property type="evidence" value="ECO:0007669"/>
    <property type="project" value="UniProtKB-UniRule"/>
</dbReference>
<dbReference type="FunFam" id="3.20.20.70:FF:000044">
    <property type="entry name" value="Deoxyribose-phosphate aldolase"/>
    <property type="match status" value="1"/>
</dbReference>
<comment type="function">
    <text evidence="6 7">Catalyzes a reversible aldol reaction between acetaldehyde and D-glyceraldehyde 3-phosphate to generate 2-deoxy-D-ribose 5-phosphate.</text>
</comment>
<gene>
    <name evidence="8" type="primary">deoC1</name>
    <name evidence="7" type="synonym">deoC</name>
    <name evidence="8" type="ORF">DDT42_00023</name>
</gene>
<dbReference type="InterPro" id="IPR028581">
    <property type="entry name" value="DeoC_typeI"/>
</dbReference>
<evidence type="ECO:0000313" key="8">
    <source>
        <dbReference type="EMBL" id="MBT9144191.1"/>
    </source>
</evidence>
<dbReference type="Gene3D" id="3.20.20.70">
    <property type="entry name" value="Aldolase class I"/>
    <property type="match status" value="1"/>
</dbReference>
<comment type="subcellular location">
    <subcellularLocation>
        <location evidence="7">Cytoplasm</location>
    </subcellularLocation>
</comment>
<dbReference type="SUPFAM" id="SSF51569">
    <property type="entry name" value="Aldolase"/>
    <property type="match status" value="1"/>
</dbReference>
<keyword evidence="3 7" id="KW-0456">Lyase</keyword>
<evidence type="ECO:0000256" key="4">
    <source>
        <dbReference type="ARBA" id="ARBA00023270"/>
    </source>
</evidence>
<evidence type="ECO:0000256" key="2">
    <source>
        <dbReference type="ARBA" id="ARBA00022490"/>
    </source>
</evidence>
<sequence length="227" mass="25214">MMTPKELSLFFDHTLLKPDASKEDIEILCQQGINYNFYSLCVHPCYVPMVSSILKSSQVKICSVVGFPLGANLLETKVGETEALIKAGCDEIDMVINIGFFKDKNYSYLKNEIKNIRNVSIGHILKVIIETCYLNREEMREIVNLLIEEGADFVKTSTGFGPGGATIDDINFLLTISSPHLKVKASGGIRSLDDALSYIKAGIHRIGSSSSHKIVDEYITRINYANK</sequence>
<dbReference type="GO" id="GO:0006018">
    <property type="term" value="P:2-deoxyribose 1-phosphate catabolic process"/>
    <property type="evidence" value="ECO:0007669"/>
    <property type="project" value="UniProtKB-UniRule"/>
</dbReference>
<evidence type="ECO:0000256" key="3">
    <source>
        <dbReference type="ARBA" id="ARBA00023239"/>
    </source>
</evidence>
<comment type="caution">
    <text evidence="8">The sequence shown here is derived from an EMBL/GenBank/DDBJ whole genome shotgun (WGS) entry which is preliminary data.</text>
</comment>
<dbReference type="EMBL" id="QLTW01000001">
    <property type="protein sequence ID" value="MBT9144191.1"/>
    <property type="molecule type" value="Genomic_DNA"/>
</dbReference>
<evidence type="ECO:0000256" key="6">
    <source>
        <dbReference type="ARBA" id="ARBA00056337"/>
    </source>
</evidence>
<comment type="similarity">
    <text evidence="1 7">Belongs to the DeoC/FbaB aldolase family. DeoC type 1 subfamily.</text>
</comment>
<dbReference type="PANTHER" id="PTHR10889">
    <property type="entry name" value="DEOXYRIBOSE-PHOSPHATE ALDOLASE"/>
    <property type="match status" value="1"/>
</dbReference>